<feature type="compositionally biased region" description="Basic and acidic residues" evidence="1">
    <location>
        <begin position="25"/>
        <end position="42"/>
    </location>
</feature>
<organism evidence="2">
    <name type="scientific">human gut metagenome</name>
    <dbReference type="NCBI Taxonomy" id="408170"/>
    <lineage>
        <taxon>unclassified sequences</taxon>
        <taxon>metagenomes</taxon>
        <taxon>organismal metagenomes</taxon>
    </lineage>
</organism>
<evidence type="ECO:0000313" key="2">
    <source>
        <dbReference type="EMBL" id="EKC43610.1"/>
    </source>
</evidence>
<accession>K1RPS0</accession>
<name>K1RPS0_9ZZZZ</name>
<reference evidence="2" key="1">
    <citation type="journal article" date="2013" name="Environ. Microbiol.">
        <title>Microbiota from the distal guts of lean and obese adolescents exhibit partial functional redundancy besides clear differences in community structure.</title>
        <authorList>
            <person name="Ferrer M."/>
            <person name="Ruiz A."/>
            <person name="Lanza F."/>
            <person name="Haange S.B."/>
            <person name="Oberbach A."/>
            <person name="Till H."/>
            <person name="Bargiela R."/>
            <person name="Campoy C."/>
            <person name="Segura M.T."/>
            <person name="Richter M."/>
            <person name="von Bergen M."/>
            <person name="Seifert J."/>
            <person name="Suarez A."/>
        </authorList>
    </citation>
    <scope>NUCLEOTIDE SEQUENCE</scope>
</reference>
<feature type="compositionally biased region" description="Acidic residues" evidence="1">
    <location>
        <begin position="7"/>
        <end position="17"/>
    </location>
</feature>
<comment type="caution">
    <text evidence="2">The sequence shown here is derived from an EMBL/GenBank/DDBJ whole genome shotgun (WGS) entry which is preliminary data.</text>
</comment>
<feature type="non-terminal residue" evidence="2">
    <location>
        <position position="1"/>
    </location>
</feature>
<sequence>AKAEPAPVDDDFSDLLADEPAPAAKTERTANRSGDKPKEKTE</sequence>
<gene>
    <name evidence="2" type="ORF">LEA_21057</name>
</gene>
<dbReference type="EMBL" id="AJWY01014490">
    <property type="protein sequence ID" value="EKC43610.1"/>
    <property type="molecule type" value="Genomic_DNA"/>
</dbReference>
<evidence type="ECO:0000256" key="1">
    <source>
        <dbReference type="SAM" id="MobiDB-lite"/>
    </source>
</evidence>
<proteinExistence type="predicted"/>
<protein>
    <submittedName>
        <fullName evidence="2">Uncharacterized protein</fullName>
    </submittedName>
</protein>
<feature type="region of interest" description="Disordered" evidence="1">
    <location>
        <begin position="1"/>
        <end position="42"/>
    </location>
</feature>
<dbReference type="AlphaFoldDB" id="K1RPS0"/>